<sequence>MLVRAVVVGDDGAGADVHPRAHCGVAHVGEVIGLGSVAQRGVFHLDEIADVHPVGQRRGGAQPGEGADQGVGTDRRTVEMAEGMDDRPCADAHIAQHGIGADAHAVPQMHVALEHAAHVDEHVAAAMQMAAHVQPGRVGERHPEVEQAVGGAVLQHPLQVGELTAVVDAEHVVGVVHRRGAHLHAICHGQRNHVGQVILALRVVVAQASQPALQMRHRRAQNAGIAFVNGTLRGAGVLVFDDALHRTVRVAQNAAIAVRMREFHGEQGQRSGLCLGDQRQQAARRNQRHVAIQHQADAVGRQQRHRLLHRVAGAELRLLQGEAQAGPARECGLHLVRAESGDDHGGLRLQSVHRIEHVREQRTARERLQHLRQV</sequence>
<reference evidence="1" key="1">
    <citation type="submission" date="2016-10" db="EMBL/GenBank/DDBJ databases">
        <title>Sequence of Gallionella enrichment culture.</title>
        <authorList>
            <person name="Poehlein A."/>
            <person name="Muehling M."/>
            <person name="Daniel R."/>
        </authorList>
    </citation>
    <scope>NUCLEOTIDE SEQUENCE</scope>
</reference>
<organism evidence="1">
    <name type="scientific">mine drainage metagenome</name>
    <dbReference type="NCBI Taxonomy" id="410659"/>
    <lineage>
        <taxon>unclassified sequences</taxon>
        <taxon>metagenomes</taxon>
        <taxon>ecological metagenomes</taxon>
    </lineage>
</organism>
<name>A0A1J5PWG6_9ZZZZ</name>
<evidence type="ECO:0000313" key="1">
    <source>
        <dbReference type="EMBL" id="OIQ72175.1"/>
    </source>
</evidence>
<accession>A0A1J5PWG6</accession>
<comment type="caution">
    <text evidence="1">The sequence shown here is derived from an EMBL/GenBank/DDBJ whole genome shotgun (WGS) entry which is preliminary data.</text>
</comment>
<gene>
    <name evidence="1" type="ORF">GALL_462010</name>
</gene>
<dbReference type="EMBL" id="MLJW01003384">
    <property type="protein sequence ID" value="OIQ72175.1"/>
    <property type="molecule type" value="Genomic_DNA"/>
</dbReference>
<proteinExistence type="predicted"/>
<protein>
    <submittedName>
        <fullName evidence="1">Uncharacterized protein</fullName>
    </submittedName>
</protein>
<dbReference type="AlphaFoldDB" id="A0A1J5PWG6"/>